<dbReference type="GO" id="GO:0003677">
    <property type="term" value="F:DNA binding"/>
    <property type="evidence" value="ECO:0007669"/>
    <property type="project" value="InterPro"/>
</dbReference>
<dbReference type="GO" id="GO:0005829">
    <property type="term" value="C:cytosol"/>
    <property type="evidence" value="ECO:0007669"/>
    <property type="project" value="TreeGrafter"/>
</dbReference>
<reference evidence="4" key="1">
    <citation type="submission" date="2016-02" db="EMBL/GenBank/DDBJ databases">
        <authorList>
            <person name="Holder M.E."/>
            <person name="Ajami N.J."/>
            <person name="Petrosino J.F."/>
        </authorList>
    </citation>
    <scope>NUCLEOTIDE SEQUENCE [LARGE SCALE GENOMIC DNA]</scope>
    <source>
        <strain evidence="4">CCUG 36733</strain>
    </source>
</reference>
<evidence type="ECO:0000313" key="3">
    <source>
        <dbReference type="EMBL" id="AMD87207.1"/>
    </source>
</evidence>
<dbReference type="SUPFAM" id="SSF52540">
    <property type="entry name" value="P-loop containing nucleoside triphosphate hydrolases"/>
    <property type="match status" value="2"/>
</dbReference>
<dbReference type="InterPro" id="IPR014001">
    <property type="entry name" value="Helicase_ATP-bd"/>
</dbReference>
<dbReference type="InterPro" id="IPR027417">
    <property type="entry name" value="P-loop_NTPase"/>
</dbReference>
<dbReference type="InterPro" id="IPR013670">
    <property type="entry name" value="EcoEI_R_C_dom"/>
</dbReference>
<sequence length="817" mass="89946">MLPALESSGWEIDPGNPKAMVREQYYLRAATAAGAARGVLDARKGFVDYVLMAAPTVPGAVVEAKREWAKPAAGLEQAVEYASRLDLPLAYSTNGVGIVEHDLRTGTVREVSSFPAPVEVSLAYREHAGIDDDALVLLGQSFNREKHGADGSIHEPRWYQVEAVHRVLRAVAQGRTRILLLMATGTGKTFTAMQLVAKLRAYHDARRESFRVLYLADLDALLSQPIDKQFRPAFGSQPVARVKGGALTLAKDIYFASYQALTTGSEDEGAEVVESDDVTRLHDFAPDFFDMVIVDECHRGSAAETSRWRSILDRFSSAVQVGLTATPVQADDRDSYEYFGEPVFTYSLRQGIEDGYLAPYSVRKVLLTPDVEGVEVEAGDLDEAGLAIPEGTYTTRDFERTLSTPERTALMAKHLMGVLEKDLTARTVVFCRSIDHALDVQIALQNLYAERVDPGARDEQWSVRIVGAERNKQSLLDRFCDPTTTSPVVATTSRLLSTGVDIEDLRYVVLFRPVGSDIEFKQIVGRGTRLYPDKGKTSFEVIDYVGASAHFNDPDFDGFVPVRTVVADPETGDETPIGGGDDTSGPRVAEPDEGFDEGGSGDLSGVPEYENGRGEAAAGPDASAGEQPRMPVLPVRGDMAVLSDARFAVDTSTGRLVLTEMEAYAGERVRRLVPDMKVLARRWARRQSRDELLADLRAQHVDLDAVRERFPDGTDDLDVLLQLAWNVETPTRSERVRRVREQRSEELQAMAEGARRVLEGLLDRYVDYGLDDITSPQVLTMEPLSHIGSAVEIARSFGGAEQWHAAEERLVEWLYSA</sequence>
<dbReference type="Gene3D" id="3.90.1570.30">
    <property type="match status" value="1"/>
</dbReference>
<dbReference type="REBASE" id="140112">
    <property type="entry name" value="Ara36733IIP"/>
</dbReference>
<dbReference type="InterPro" id="IPR006935">
    <property type="entry name" value="Helicase/UvrB_N"/>
</dbReference>
<dbReference type="SMART" id="SM00487">
    <property type="entry name" value="DEXDc"/>
    <property type="match status" value="1"/>
</dbReference>
<evidence type="ECO:0000259" key="2">
    <source>
        <dbReference type="PROSITE" id="PS51192"/>
    </source>
</evidence>
<dbReference type="Proteomes" id="UP000065220">
    <property type="component" value="Chromosome"/>
</dbReference>
<accession>A0A0X8JES4</accession>
<dbReference type="InterPro" id="IPR001650">
    <property type="entry name" value="Helicase_C-like"/>
</dbReference>
<proteinExistence type="predicted"/>
<dbReference type="Pfam" id="PF08463">
    <property type="entry name" value="EcoEI_R_C"/>
    <property type="match status" value="1"/>
</dbReference>
<dbReference type="PANTHER" id="PTHR47396:SF1">
    <property type="entry name" value="ATP-DEPENDENT HELICASE IRC3-RELATED"/>
    <property type="match status" value="1"/>
</dbReference>
<dbReference type="GO" id="GO:0006304">
    <property type="term" value="P:DNA modification"/>
    <property type="evidence" value="ECO:0007669"/>
    <property type="project" value="InterPro"/>
</dbReference>
<dbReference type="InterPro" id="IPR050742">
    <property type="entry name" value="Helicase_Restrict-Modif_Enz"/>
</dbReference>
<evidence type="ECO:0000256" key="1">
    <source>
        <dbReference type="SAM" id="MobiDB-lite"/>
    </source>
</evidence>
<dbReference type="GO" id="GO:0016787">
    <property type="term" value="F:hydrolase activity"/>
    <property type="evidence" value="ECO:0007669"/>
    <property type="project" value="InterPro"/>
</dbReference>
<feature type="domain" description="Helicase ATP-binding" evidence="2">
    <location>
        <begin position="169"/>
        <end position="345"/>
    </location>
</feature>
<dbReference type="NCBIfam" id="NF046051">
    <property type="entry name" value="restrict_EcoAI"/>
    <property type="match status" value="1"/>
</dbReference>
<dbReference type="Pfam" id="PF04851">
    <property type="entry name" value="ResIII"/>
    <property type="match status" value="1"/>
</dbReference>
<dbReference type="Gene3D" id="3.40.50.300">
    <property type="entry name" value="P-loop containing nucleotide triphosphate hydrolases"/>
    <property type="match status" value="2"/>
</dbReference>
<name>A0A0X8JES4_ACTRD</name>
<dbReference type="PANTHER" id="PTHR47396">
    <property type="entry name" value="TYPE I RESTRICTION ENZYME ECOKI R PROTEIN"/>
    <property type="match status" value="1"/>
</dbReference>
<dbReference type="PROSITE" id="PS51192">
    <property type="entry name" value="HELICASE_ATP_BIND_1"/>
    <property type="match status" value="1"/>
</dbReference>
<dbReference type="AlphaFoldDB" id="A0A0X8JES4"/>
<dbReference type="Pfam" id="PF00271">
    <property type="entry name" value="Helicase_C"/>
    <property type="match status" value="1"/>
</dbReference>
<dbReference type="EMBL" id="CP014228">
    <property type="protein sequence ID" value="AMD87207.1"/>
    <property type="molecule type" value="Genomic_DNA"/>
</dbReference>
<organism evidence="3 4">
    <name type="scientific">Actinomyces radicidentis</name>
    <dbReference type="NCBI Taxonomy" id="111015"/>
    <lineage>
        <taxon>Bacteria</taxon>
        <taxon>Bacillati</taxon>
        <taxon>Actinomycetota</taxon>
        <taxon>Actinomycetes</taxon>
        <taxon>Actinomycetales</taxon>
        <taxon>Actinomycetaceae</taxon>
        <taxon>Actinomyces</taxon>
    </lineage>
</organism>
<dbReference type="STRING" id="111015.AXF14_05925"/>
<feature type="region of interest" description="Disordered" evidence="1">
    <location>
        <begin position="568"/>
        <end position="629"/>
    </location>
</feature>
<keyword evidence="4" id="KW-1185">Reference proteome</keyword>
<evidence type="ECO:0000313" key="4">
    <source>
        <dbReference type="Proteomes" id="UP000065220"/>
    </source>
</evidence>
<protein>
    <recommendedName>
        <fullName evidence="2">Helicase ATP-binding domain-containing protein</fullName>
    </recommendedName>
</protein>
<dbReference type="GO" id="GO:0005524">
    <property type="term" value="F:ATP binding"/>
    <property type="evidence" value="ECO:0007669"/>
    <property type="project" value="InterPro"/>
</dbReference>
<dbReference type="KEGG" id="ard:AXF14_05925"/>
<gene>
    <name evidence="3" type="ORF">AXF14_05925</name>
</gene>